<comment type="caution">
    <text evidence="2">The sequence shown here is derived from an EMBL/GenBank/DDBJ whole genome shotgun (WGS) entry which is preliminary data.</text>
</comment>
<dbReference type="EMBL" id="BAABKQ010000001">
    <property type="protein sequence ID" value="GAA4803694.1"/>
    <property type="molecule type" value="Genomic_DNA"/>
</dbReference>
<evidence type="ECO:0000259" key="1">
    <source>
        <dbReference type="Pfam" id="PF13577"/>
    </source>
</evidence>
<dbReference type="Proteomes" id="UP001500839">
    <property type="component" value="Unassembled WGS sequence"/>
</dbReference>
<dbReference type="Gene3D" id="3.10.450.50">
    <property type="match status" value="1"/>
</dbReference>
<reference evidence="3" key="1">
    <citation type="journal article" date="2019" name="Int. J. Syst. Evol. Microbiol.">
        <title>The Global Catalogue of Microorganisms (GCM) 10K type strain sequencing project: providing services to taxonomists for standard genome sequencing and annotation.</title>
        <authorList>
            <consortium name="The Broad Institute Genomics Platform"/>
            <consortium name="The Broad Institute Genome Sequencing Center for Infectious Disease"/>
            <person name="Wu L."/>
            <person name="Ma J."/>
        </authorList>
    </citation>
    <scope>NUCLEOTIDE SEQUENCE [LARGE SCALE GENOMIC DNA]</scope>
    <source>
        <strain evidence="3">JCM 18542</strain>
    </source>
</reference>
<feature type="domain" description="SnoaL-like" evidence="1">
    <location>
        <begin position="4"/>
        <end position="123"/>
    </location>
</feature>
<accession>A0ABP9C4W9</accession>
<dbReference type="Pfam" id="PF13577">
    <property type="entry name" value="SnoaL_4"/>
    <property type="match status" value="1"/>
</dbReference>
<dbReference type="RefSeq" id="WP_200173236.1">
    <property type="nucleotide sequence ID" value="NZ_BAABKQ010000001.1"/>
</dbReference>
<dbReference type="InterPro" id="IPR037401">
    <property type="entry name" value="SnoaL-like"/>
</dbReference>
<evidence type="ECO:0000313" key="3">
    <source>
        <dbReference type="Proteomes" id="UP001500839"/>
    </source>
</evidence>
<name>A0ABP9C4W9_9ACTN</name>
<keyword evidence="3" id="KW-1185">Reference proteome</keyword>
<dbReference type="SUPFAM" id="SSF54427">
    <property type="entry name" value="NTF2-like"/>
    <property type="match status" value="1"/>
</dbReference>
<proteinExistence type="predicted"/>
<dbReference type="InterPro" id="IPR032710">
    <property type="entry name" value="NTF2-like_dom_sf"/>
</dbReference>
<gene>
    <name evidence="2" type="ORF">GCM10023353_02530</name>
</gene>
<evidence type="ECO:0000313" key="2">
    <source>
        <dbReference type="EMBL" id="GAA4803694.1"/>
    </source>
</evidence>
<organism evidence="2 3">
    <name type="scientific">Tomitella cavernea</name>
    <dbReference type="NCBI Taxonomy" id="1387982"/>
    <lineage>
        <taxon>Bacteria</taxon>
        <taxon>Bacillati</taxon>
        <taxon>Actinomycetota</taxon>
        <taxon>Actinomycetes</taxon>
        <taxon>Mycobacteriales</taxon>
        <taxon>Tomitella</taxon>
    </lineage>
</organism>
<sequence>MTDTTADRIAVDELLARYTWAIDSKEWDDLPALFVPQATLDYRDLAGESALYEGLEAATGFLEASLGWRDDAVPWHFFSNGVVEFDGDTARGRYYMHNRHLTVLGRYFVDCVRTTEGWRIRNLTLRAITRREPLPDAPMGPPAEWKAANAQ</sequence>
<protein>
    <recommendedName>
        <fullName evidence="1">SnoaL-like domain-containing protein</fullName>
    </recommendedName>
</protein>